<proteinExistence type="predicted"/>
<keyword evidence="3" id="KW-1185">Reference proteome</keyword>
<organism evidence="2 3">
    <name type="scientific">Oikopleura dioica</name>
    <name type="common">Tunicate</name>
    <dbReference type="NCBI Taxonomy" id="34765"/>
    <lineage>
        <taxon>Eukaryota</taxon>
        <taxon>Metazoa</taxon>
        <taxon>Chordata</taxon>
        <taxon>Tunicata</taxon>
        <taxon>Appendicularia</taxon>
        <taxon>Copelata</taxon>
        <taxon>Oikopleuridae</taxon>
        <taxon>Oikopleura</taxon>
    </lineage>
</organism>
<evidence type="ECO:0000313" key="2">
    <source>
        <dbReference type="EMBL" id="CAG5096414.1"/>
    </source>
</evidence>
<name>A0ABN7SAB3_OIKDI</name>
<gene>
    <name evidence="2" type="ORF">OKIOD_LOCUS6165</name>
</gene>
<sequence>MGSQPEMKNNHEDVPNEAGKDPSQPAPPSSQDEAQVEVQQLSQKLEELSSQEKAEDDVESTRTADENSAREVGRNDNVASLVDMGDGTAVCLDCFSTGTLPCDYDLPPQLRPLIEMAAEDRKKDFELYQEEVEKRLEGGEINEELPVDLRELVETAVEDIRRDAARKQVSAKKDAQK</sequence>
<feature type="compositionally biased region" description="Basic and acidic residues" evidence="1">
    <location>
        <begin position="44"/>
        <end position="74"/>
    </location>
</feature>
<dbReference type="Proteomes" id="UP001158576">
    <property type="component" value="Chromosome XSR"/>
</dbReference>
<evidence type="ECO:0000313" key="3">
    <source>
        <dbReference type="Proteomes" id="UP001158576"/>
    </source>
</evidence>
<evidence type="ECO:0000256" key="1">
    <source>
        <dbReference type="SAM" id="MobiDB-lite"/>
    </source>
</evidence>
<feature type="compositionally biased region" description="Basic and acidic residues" evidence="1">
    <location>
        <begin position="8"/>
        <end position="20"/>
    </location>
</feature>
<feature type="region of interest" description="Disordered" evidence="1">
    <location>
        <begin position="1"/>
        <end position="78"/>
    </location>
</feature>
<accession>A0ABN7SAB3</accession>
<dbReference type="EMBL" id="OU015569">
    <property type="protein sequence ID" value="CAG5096414.1"/>
    <property type="molecule type" value="Genomic_DNA"/>
</dbReference>
<reference evidence="2 3" key="1">
    <citation type="submission" date="2021-04" db="EMBL/GenBank/DDBJ databases">
        <authorList>
            <person name="Bliznina A."/>
        </authorList>
    </citation>
    <scope>NUCLEOTIDE SEQUENCE [LARGE SCALE GENOMIC DNA]</scope>
</reference>
<protein>
    <submittedName>
        <fullName evidence="2">Oidioi.mRNA.OKI2018_I69.XSR.g14607.t1.cds</fullName>
    </submittedName>
</protein>